<dbReference type="AlphaFoldDB" id="A0A310SMI5"/>
<dbReference type="Proteomes" id="UP000250275">
    <property type="component" value="Unassembled WGS sequence"/>
</dbReference>
<dbReference type="EMBL" id="KQ762031">
    <property type="protein sequence ID" value="OAD56365.1"/>
    <property type="molecule type" value="Genomic_DNA"/>
</dbReference>
<reference evidence="1 2" key="1">
    <citation type="submission" date="2015-07" db="EMBL/GenBank/DDBJ databases">
        <title>The genome of Eufriesea mexicana.</title>
        <authorList>
            <person name="Pan H."/>
            <person name="Kapheim K."/>
        </authorList>
    </citation>
    <scope>NUCLEOTIDE SEQUENCE [LARGE SCALE GENOMIC DNA]</scope>
    <source>
        <strain evidence="1">0111107269</strain>
        <tissue evidence="1">Whole body</tissue>
    </source>
</reference>
<keyword evidence="2" id="KW-1185">Reference proteome</keyword>
<evidence type="ECO:0000313" key="1">
    <source>
        <dbReference type="EMBL" id="OAD56365.1"/>
    </source>
</evidence>
<protein>
    <submittedName>
        <fullName evidence="1">Uncharacterized protein</fullName>
    </submittedName>
</protein>
<evidence type="ECO:0000313" key="2">
    <source>
        <dbReference type="Proteomes" id="UP000250275"/>
    </source>
</evidence>
<proteinExistence type="predicted"/>
<sequence>MTMDFDIRLFMFYRHKNIIETQGALFMCNAHECTYIIKNQSDLLFMENLFFEHIYYILTLPNGHCLYI</sequence>
<accession>A0A310SMI5</accession>
<name>A0A310SMI5_9HYME</name>
<organism evidence="1 2">
    <name type="scientific">Eufriesea mexicana</name>
    <dbReference type="NCBI Taxonomy" id="516756"/>
    <lineage>
        <taxon>Eukaryota</taxon>
        <taxon>Metazoa</taxon>
        <taxon>Ecdysozoa</taxon>
        <taxon>Arthropoda</taxon>
        <taxon>Hexapoda</taxon>
        <taxon>Insecta</taxon>
        <taxon>Pterygota</taxon>
        <taxon>Neoptera</taxon>
        <taxon>Endopterygota</taxon>
        <taxon>Hymenoptera</taxon>
        <taxon>Apocrita</taxon>
        <taxon>Aculeata</taxon>
        <taxon>Apoidea</taxon>
        <taxon>Anthophila</taxon>
        <taxon>Apidae</taxon>
        <taxon>Eufriesea</taxon>
    </lineage>
</organism>
<gene>
    <name evidence="1" type="ORF">WN48_03491</name>
</gene>